<name>A0A6J6V7Y3_9ZZZZ</name>
<dbReference type="EMBL" id="CAFBQP010000076">
    <property type="protein sequence ID" value="CAB5066446.1"/>
    <property type="molecule type" value="Genomic_DNA"/>
</dbReference>
<evidence type="ECO:0000313" key="4">
    <source>
        <dbReference type="EMBL" id="CAB5066446.1"/>
    </source>
</evidence>
<protein>
    <submittedName>
        <fullName evidence="2">Unannotated protein</fullName>
    </submittedName>
</protein>
<dbReference type="AlphaFoldDB" id="A0A6J6V7Y3"/>
<reference evidence="2" key="1">
    <citation type="submission" date="2020-05" db="EMBL/GenBank/DDBJ databases">
        <authorList>
            <person name="Chiriac C."/>
            <person name="Salcher M."/>
            <person name="Ghai R."/>
            <person name="Kavagutti S V."/>
        </authorList>
    </citation>
    <scope>NUCLEOTIDE SEQUENCE</scope>
</reference>
<dbReference type="EMBL" id="CAEZYY010000040">
    <property type="protein sequence ID" value="CAB4766597.1"/>
    <property type="molecule type" value="Genomic_DNA"/>
</dbReference>
<evidence type="ECO:0000313" key="3">
    <source>
        <dbReference type="EMBL" id="CAB4879750.1"/>
    </source>
</evidence>
<dbReference type="EMBL" id="CAEZXX010000118">
    <property type="protein sequence ID" value="CAB4718678.1"/>
    <property type="molecule type" value="Genomic_DNA"/>
</dbReference>
<dbReference type="EMBL" id="CAFBLR010000124">
    <property type="protein sequence ID" value="CAB4879750.1"/>
    <property type="molecule type" value="Genomic_DNA"/>
</dbReference>
<organism evidence="2">
    <name type="scientific">freshwater metagenome</name>
    <dbReference type="NCBI Taxonomy" id="449393"/>
    <lineage>
        <taxon>unclassified sequences</taxon>
        <taxon>metagenomes</taxon>
        <taxon>ecological metagenomes</taxon>
    </lineage>
</organism>
<gene>
    <name evidence="1" type="ORF">UFOPK2602_01579</name>
    <name evidence="2" type="ORF">UFOPK2806_02150</name>
    <name evidence="3" type="ORF">UFOPK3417_01253</name>
    <name evidence="4" type="ORF">UFOPK4306_01822</name>
</gene>
<evidence type="ECO:0000313" key="2">
    <source>
        <dbReference type="EMBL" id="CAB4766597.1"/>
    </source>
</evidence>
<accession>A0A6J6V7Y3</accession>
<evidence type="ECO:0000313" key="1">
    <source>
        <dbReference type="EMBL" id="CAB4718678.1"/>
    </source>
</evidence>
<proteinExistence type="predicted"/>
<sequence length="88" mass="9892">MLLNRAVGSNLLTNINWLDGCLEPQHLITLFSECETAQVREYGPHDLNPYRQTCSKAGGDHPAGQPEIIARRSRLNHLVPQSSQYPPR</sequence>